<feature type="compositionally biased region" description="Basic and acidic residues" evidence="4">
    <location>
        <begin position="306"/>
        <end position="316"/>
    </location>
</feature>
<dbReference type="SUPFAM" id="SSF54236">
    <property type="entry name" value="Ubiquitin-like"/>
    <property type="match status" value="1"/>
</dbReference>
<evidence type="ECO:0000256" key="4">
    <source>
        <dbReference type="SAM" id="MobiDB-lite"/>
    </source>
</evidence>
<reference evidence="6" key="2">
    <citation type="submission" date="2024-01" db="EMBL/GenBank/DDBJ databases">
        <title>Comparative genomics of Cryptococcus and Kwoniella reveals pathogenesis evolution and contrasting modes of karyotype evolution via chromosome fusion or intercentromeric recombination.</title>
        <authorList>
            <person name="Coelho M.A."/>
            <person name="David-Palma M."/>
            <person name="Shea T."/>
            <person name="Bowers K."/>
            <person name="Mcginley-Smith S."/>
            <person name="Mohammad A.W."/>
            <person name="Gnirke A."/>
            <person name="Yurkov A.M."/>
            <person name="Nowrousian M."/>
            <person name="Sun S."/>
            <person name="Cuomo C.A."/>
            <person name="Heitman J."/>
        </authorList>
    </citation>
    <scope>NUCLEOTIDE SEQUENCE</scope>
    <source>
        <strain evidence="6">IND107</strain>
    </source>
</reference>
<feature type="compositionally biased region" description="Basic residues" evidence="4">
    <location>
        <begin position="1420"/>
        <end position="1433"/>
    </location>
</feature>
<dbReference type="InterPro" id="IPR001452">
    <property type="entry name" value="SH3_domain"/>
</dbReference>
<dbReference type="Proteomes" id="UP000054399">
    <property type="component" value="Unassembled WGS sequence"/>
</dbReference>
<gene>
    <name evidence="6" type="ORF">I308_103361</name>
</gene>
<feature type="region of interest" description="Disordered" evidence="4">
    <location>
        <begin position="209"/>
        <end position="537"/>
    </location>
</feature>
<dbReference type="Pfam" id="PF00788">
    <property type="entry name" value="RA"/>
    <property type="match status" value="1"/>
</dbReference>
<dbReference type="Gene3D" id="2.30.30.40">
    <property type="entry name" value="SH3 Domains"/>
    <property type="match status" value="1"/>
</dbReference>
<feature type="compositionally biased region" description="Polar residues" evidence="4">
    <location>
        <begin position="330"/>
        <end position="345"/>
    </location>
</feature>
<feature type="compositionally biased region" description="Low complexity" evidence="4">
    <location>
        <begin position="406"/>
        <end position="434"/>
    </location>
</feature>
<dbReference type="SUPFAM" id="SSF50044">
    <property type="entry name" value="SH3-domain"/>
    <property type="match status" value="1"/>
</dbReference>
<keyword evidence="3" id="KW-0175">Coiled coil</keyword>
<feature type="domain" description="SH3" evidence="5">
    <location>
        <begin position="113"/>
        <end position="174"/>
    </location>
</feature>
<evidence type="ECO:0000256" key="3">
    <source>
        <dbReference type="SAM" id="Coils"/>
    </source>
</evidence>
<keyword evidence="1 2" id="KW-0728">SH3 domain</keyword>
<dbReference type="CDD" id="cd17043">
    <property type="entry name" value="RA"/>
    <property type="match status" value="1"/>
</dbReference>
<dbReference type="InterPro" id="IPR036028">
    <property type="entry name" value="SH3-like_dom_sf"/>
</dbReference>
<sequence length="1509" mass="164867">MATLTAQPQTTGSQLHQSLTDVHEHEYDDRPESPLSSSSFIEGDMEMDRDHADFYYQQQQQALLYQQHHQQHGLEPGAARIAARHARMNADGDSDDGFSDEESDSDSMPDESIDFSLTYALHTFLATVEGQASVVKGDSLVLLDDANSYWWLVRVLKTEDVGYIPAENIETPYERLARLNKHRNVDLAAATLTEKQLGEMQSREKLKGAIAAKGRSARQGSNEGSDDSGARRVVFAPPTYVDHPGVTWSSDEESGEDDHEPDEAEEQENRDEDQIEDGKFAQEVMDVDQSMDEMEPDDGVEWADDAAERERQKALDQRAQAQIQQSSIQPKSNNPFAPRVDSNTAADAVSTDRPGDSTTSLATSDSIPILDPAAANPNTRKVTATPAVANDPLLPSAVVQQSQRKVSNQSTSSVYSTISASSSVRSSTPTSVASPEDNMKKTKKARKGKDEGGGEKKKKGLLGGLFSRNKSNKSKGISSGDSRNSEESTMEEAYSEEIASGRGTPASNFVPQQQVQHPQSDVTTHSLKLQQQDQARMQSYTNKYLRSPSTGLHSPSNAEAAAAVAQSAAAMRLTASMSGNANGRSARPSSIIVSPNPDGPPLLNVIRIFAGTRVESEASFKTALVNETTSAGDLIRQAVQRFHLISSPGENPLENYYITVKDFDGSELELSPTEKPLVQFQNAVARWTSGETEADEHGKLLNERLGAITPTVNRESVCSISSVVSLSNHPAIKKLGMDWEDDSAVKLYLNRRVPDGQEEIQQEMRELVETNQNGVSETQSEFSSYNTGLSTVHESPDANTTPSVALFSAVSKTGSKDPHLTISTSNQGPAERYLSPSAKFTLQLLLHPSDLPDGVTFDPSSDSLVPRSKMSWPSAEEPRKRLFTIPRNANVVDVIEQGLERFGVQEGVVDGGDEIEDKVGKRRSMTRIRYCLGVIIDGRERQLPTSSKILEAYPSPPMFKPIEKSTPETRRRSRDFSYHLGSMGDIRENDPVFVLRKVVPRGFAGAMVDGLKATTLATPSAGATLSSTSSSPRSPAEIIAAQRAASRSRQLSILSSTNKSEGVDVVLSSSQGTFRSAKQVDEKGSHVMRYSYIDEGGETYDISELLEQEWGKGKAKAGEEEGEKEEFGMSLVGNGQNVRPQGLLRQGTDISDYHTAQSTPEPGANPGVDQVEILDDLRPHSLERSEEDILQSAVRRASQDGQSAGLEEALKRVLNRVKEGSNKGSTGPEDVVQSQSSTPSGRMTPQQSMTFDPQATPRASDYQFHQNSHALDQSRSSSRQTNCEYEDTAMSVNRIISRHRQHPSIASIMSDIESNNGSLRSRECSSEPPGTSDVDENTDTDFQGSGSGYEANFNDRSSTPATATSSSHPTPPFNGGAFAYTRAVNTSSPSPRMPISYQDDFGMKDMMAVIKTRAREYRRPLIKPKSKETRKRGSLTSKASSLSDEQPGDNYQADELINEVDRHFIGEKIDWDEIHPEIKGCFSGVQERLDKFDRELDELLAEIGALAAL</sequence>
<organism evidence="6 7">
    <name type="scientific">Cryptococcus tetragattii IND107</name>
    <dbReference type="NCBI Taxonomy" id="1296105"/>
    <lineage>
        <taxon>Eukaryota</taxon>
        <taxon>Fungi</taxon>
        <taxon>Dikarya</taxon>
        <taxon>Basidiomycota</taxon>
        <taxon>Agaricomycotina</taxon>
        <taxon>Tremellomycetes</taxon>
        <taxon>Tremellales</taxon>
        <taxon>Cryptococcaceae</taxon>
        <taxon>Cryptococcus</taxon>
        <taxon>Cryptococcus gattii species complex</taxon>
    </lineage>
</organism>
<feature type="region of interest" description="Disordered" evidence="4">
    <location>
        <begin position="1312"/>
        <end position="1378"/>
    </location>
</feature>
<feature type="compositionally biased region" description="Acidic residues" evidence="4">
    <location>
        <begin position="285"/>
        <end position="305"/>
    </location>
</feature>
<evidence type="ECO:0000313" key="6">
    <source>
        <dbReference type="EMBL" id="KAL0250056.1"/>
    </source>
</evidence>
<reference evidence="6" key="1">
    <citation type="submission" date="2015-01" db="EMBL/GenBank/DDBJ databases">
        <authorList>
            <consortium name="The Broad Institute Genomics Platform"/>
            <person name="Cuomo C."/>
            <person name="Litvintseva A."/>
            <person name="Chen Y."/>
            <person name="Heitman J."/>
            <person name="Sun S."/>
            <person name="Springer D."/>
            <person name="Dromer F."/>
            <person name="Young S."/>
            <person name="Zeng Q."/>
            <person name="Gargeya S."/>
            <person name="Abouelleil A."/>
            <person name="Alvarado L."/>
            <person name="Chapman S.B."/>
            <person name="Gainer-Dewar J."/>
            <person name="Goldberg J."/>
            <person name="Griggs A."/>
            <person name="Gujja S."/>
            <person name="Hansen M."/>
            <person name="Howarth C."/>
            <person name="Imamovic A."/>
            <person name="Larimer J."/>
            <person name="Murphy C."/>
            <person name="Naylor J."/>
            <person name="Pearson M."/>
            <person name="Priest M."/>
            <person name="Roberts A."/>
            <person name="Saif S."/>
            <person name="Shea T."/>
            <person name="Sykes S."/>
            <person name="Wortman J."/>
            <person name="Nusbaum C."/>
            <person name="Birren B."/>
        </authorList>
    </citation>
    <scope>NUCLEOTIDE SEQUENCE</scope>
    <source>
        <strain evidence="6">IND107</strain>
    </source>
</reference>
<dbReference type="PROSITE" id="PS50002">
    <property type="entry name" value="SH3"/>
    <property type="match status" value="1"/>
</dbReference>
<evidence type="ECO:0000313" key="7">
    <source>
        <dbReference type="Proteomes" id="UP000054399"/>
    </source>
</evidence>
<feature type="region of interest" description="Disordered" evidence="4">
    <location>
        <begin position="89"/>
        <end position="111"/>
    </location>
</feature>
<feature type="compositionally biased region" description="Acidic residues" evidence="4">
    <location>
        <begin position="92"/>
        <end position="111"/>
    </location>
</feature>
<feature type="compositionally biased region" description="Low complexity" evidence="4">
    <location>
        <begin position="319"/>
        <end position="329"/>
    </location>
</feature>
<feature type="compositionally biased region" description="Polar residues" evidence="4">
    <location>
        <begin position="1232"/>
        <end position="1253"/>
    </location>
</feature>
<feature type="compositionally biased region" description="Acidic residues" evidence="4">
    <location>
        <begin position="250"/>
        <end position="275"/>
    </location>
</feature>
<keyword evidence="7" id="KW-1185">Reference proteome</keyword>
<feature type="region of interest" description="Disordered" evidence="4">
    <location>
        <begin position="952"/>
        <end position="972"/>
    </location>
</feature>
<dbReference type="PANTHER" id="PTHR47775:SF1">
    <property type="entry name" value="BUD SITE SELECTION PROTEIN 14"/>
    <property type="match status" value="1"/>
</dbReference>
<feature type="compositionally biased region" description="Basic and acidic residues" evidence="4">
    <location>
        <begin position="961"/>
        <end position="972"/>
    </location>
</feature>
<dbReference type="InterPro" id="IPR000159">
    <property type="entry name" value="RA_dom"/>
</dbReference>
<feature type="compositionally biased region" description="Low complexity" evidence="4">
    <location>
        <begin position="464"/>
        <end position="482"/>
    </location>
</feature>
<evidence type="ECO:0000259" key="5">
    <source>
        <dbReference type="PROSITE" id="PS50002"/>
    </source>
</evidence>
<feature type="coiled-coil region" evidence="3">
    <location>
        <begin position="1482"/>
        <end position="1509"/>
    </location>
</feature>
<feature type="compositionally biased region" description="Polar residues" evidence="4">
    <location>
        <begin position="1434"/>
        <end position="1444"/>
    </location>
</feature>
<feature type="region of interest" description="Disordered" evidence="4">
    <location>
        <begin position="1"/>
        <end position="44"/>
    </location>
</feature>
<feature type="compositionally biased region" description="Basic and acidic residues" evidence="4">
    <location>
        <begin position="21"/>
        <end position="32"/>
    </location>
</feature>
<dbReference type="EMBL" id="ATAM02000005">
    <property type="protein sequence ID" value="KAL0250056.1"/>
    <property type="molecule type" value="Genomic_DNA"/>
</dbReference>
<feature type="compositionally biased region" description="Polar residues" evidence="4">
    <location>
        <begin position="356"/>
        <end position="366"/>
    </location>
</feature>
<feature type="region of interest" description="Disordered" evidence="4">
    <location>
        <begin position="1219"/>
        <end position="1257"/>
    </location>
</feature>
<dbReference type="PANTHER" id="PTHR47775">
    <property type="entry name" value="BUD SITE SELECTION PROTEIN 14"/>
    <property type="match status" value="1"/>
</dbReference>
<dbReference type="InterPro" id="IPR029071">
    <property type="entry name" value="Ubiquitin-like_domsf"/>
</dbReference>
<dbReference type="SMART" id="SM00326">
    <property type="entry name" value="SH3"/>
    <property type="match status" value="1"/>
</dbReference>
<feature type="region of interest" description="Disordered" evidence="4">
    <location>
        <begin position="1415"/>
        <end position="1450"/>
    </location>
</feature>
<name>A0ABR3BSY1_9TREE</name>
<accession>A0ABR3BSY1</accession>
<proteinExistence type="predicted"/>
<feature type="compositionally biased region" description="Low complexity" evidence="4">
    <location>
        <begin position="1357"/>
        <end position="1368"/>
    </location>
</feature>
<feature type="compositionally biased region" description="Polar residues" evidence="4">
    <location>
        <begin position="505"/>
        <end position="537"/>
    </location>
</feature>
<dbReference type="RefSeq" id="XP_066614243.1">
    <property type="nucleotide sequence ID" value="XM_066757859.1"/>
</dbReference>
<comment type="caution">
    <text evidence="6">The sequence shown here is derived from an EMBL/GenBank/DDBJ whole genome shotgun (WGS) entry which is preliminary data.</text>
</comment>
<protein>
    <recommendedName>
        <fullName evidence="5">SH3 domain-containing protein</fullName>
    </recommendedName>
</protein>
<evidence type="ECO:0000256" key="1">
    <source>
        <dbReference type="ARBA" id="ARBA00022443"/>
    </source>
</evidence>
<dbReference type="GeneID" id="91990217"/>
<dbReference type="InterPro" id="IPR053039">
    <property type="entry name" value="Polarity_Bud-Selection_Reg"/>
</dbReference>
<feature type="compositionally biased region" description="Polar residues" evidence="4">
    <location>
        <begin position="1"/>
        <end position="20"/>
    </location>
</feature>
<evidence type="ECO:0000256" key="2">
    <source>
        <dbReference type="PROSITE-ProRule" id="PRU00192"/>
    </source>
</evidence>